<evidence type="ECO:0000256" key="3">
    <source>
        <dbReference type="ARBA" id="ARBA00009539"/>
    </source>
</evidence>
<dbReference type="GO" id="GO:0046452">
    <property type="term" value="P:dihydrofolate metabolic process"/>
    <property type="evidence" value="ECO:0007669"/>
    <property type="project" value="TreeGrafter"/>
</dbReference>
<dbReference type="PRINTS" id="PR00502">
    <property type="entry name" value="NUDIXFAMILY"/>
</dbReference>
<gene>
    <name evidence="13" type="ORF">DFJ65_2669</name>
</gene>
<evidence type="ECO:0000259" key="11">
    <source>
        <dbReference type="PROSITE" id="PS51330"/>
    </source>
</evidence>
<evidence type="ECO:0000313" key="13">
    <source>
        <dbReference type="EMBL" id="REF31598.1"/>
    </source>
</evidence>
<dbReference type="GO" id="GO:0050661">
    <property type="term" value="F:NADP binding"/>
    <property type="evidence" value="ECO:0007669"/>
    <property type="project" value="InterPro"/>
</dbReference>
<evidence type="ECO:0000256" key="2">
    <source>
        <dbReference type="ARBA" id="ARBA00005582"/>
    </source>
</evidence>
<dbReference type="RefSeq" id="WP_170144091.1">
    <property type="nucleotide sequence ID" value="NZ_QTUA01000001.1"/>
</dbReference>
<dbReference type="CDD" id="cd00209">
    <property type="entry name" value="DHFR"/>
    <property type="match status" value="1"/>
</dbReference>
<sequence length="309" mass="33915">MTIRLIAARSRNGVIGRDGDMPWHLPEDLKYFKRTTMGHPMIMGRRTFDSMGALPGRRSIVITRQPDWHADGVEVASSLDHALALVGDDDVFVVGGAQIYAQALPFADEILLTEIDREVEGDTFFLELAADRWLESSRDQQSGFAWVTYERAVPRATLVLGDRVGRQAGQKIGSSVAVLHDGRLLVTRREDNSLWCLPGGGIDPGETFAEAAAREALEETGIQVEVESVLAVYTDPDVVVRSRDGAKLTQTYGVCFRARLISGTPGLSDEVTEVAWVDADEASRLPFIPLHRKLVRAAFDPADAPTLFV</sequence>
<comment type="similarity">
    <text evidence="3 10">Belongs to the dihydrofolate reductase family.</text>
</comment>
<evidence type="ECO:0000256" key="6">
    <source>
        <dbReference type="ARBA" id="ARBA00022801"/>
    </source>
</evidence>
<dbReference type="InterPro" id="IPR024072">
    <property type="entry name" value="DHFR-like_dom_sf"/>
</dbReference>
<evidence type="ECO:0000256" key="1">
    <source>
        <dbReference type="ARBA" id="ARBA00004903"/>
    </source>
</evidence>
<evidence type="ECO:0000256" key="9">
    <source>
        <dbReference type="RuleBase" id="RU003476"/>
    </source>
</evidence>
<dbReference type="GO" id="GO:0005829">
    <property type="term" value="C:cytosol"/>
    <property type="evidence" value="ECO:0007669"/>
    <property type="project" value="TreeGrafter"/>
</dbReference>
<evidence type="ECO:0000259" key="12">
    <source>
        <dbReference type="PROSITE" id="PS51462"/>
    </source>
</evidence>
<dbReference type="Proteomes" id="UP000256253">
    <property type="component" value="Unassembled WGS sequence"/>
</dbReference>
<dbReference type="SUPFAM" id="SSF55811">
    <property type="entry name" value="Nudix"/>
    <property type="match status" value="1"/>
</dbReference>
<dbReference type="PRINTS" id="PR00070">
    <property type="entry name" value="DHFR"/>
</dbReference>
<dbReference type="UniPathway" id="UPA00077">
    <property type="reaction ID" value="UER00158"/>
</dbReference>
<evidence type="ECO:0000313" key="14">
    <source>
        <dbReference type="Proteomes" id="UP000256253"/>
    </source>
</evidence>
<dbReference type="InterPro" id="IPR020084">
    <property type="entry name" value="NUDIX_hydrolase_CS"/>
</dbReference>
<dbReference type="GO" id="GO:0016787">
    <property type="term" value="F:hydrolase activity"/>
    <property type="evidence" value="ECO:0007669"/>
    <property type="project" value="UniProtKB-KW"/>
</dbReference>
<dbReference type="InterPro" id="IPR001796">
    <property type="entry name" value="DHFR_dom"/>
</dbReference>
<feature type="domain" description="Nudix hydrolase" evidence="12">
    <location>
        <begin position="169"/>
        <end position="300"/>
    </location>
</feature>
<comment type="caution">
    <text evidence="13">The sequence shown here is derived from an EMBL/GenBank/DDBJ whole genome shotgun (WGS) entry which is preliminary data.</text>
</comment>
<dbReference type="GO" id="GO:0004146">
    <property type="term" value="F:dihydrofolate reductase activity"/>
    <property type="evidence" value="ECO:0007669"/>
    <property type="project" value="UniProtKB-EC"/>
</dbReference>
<dbReference type="InterPro" id="IPR012259">
    <property type="entry name" value="DHFR"/>
</dbReference>
<organism evidence="13 14">
    <name type="scientific">Calidifontibacter indicus</name>
    <dbReference type="NCBI Taxonomy" id="419650"/>
    <lineage>
        <taxon>Bacteria</taxon>
        <taxon>Bacillati</taxon>
        <taxon>Actinomycetota</taxon>
        <taxon>Actinomycetes</taxon>
        <taxon>Micrococcales</taxon>
        <taxon>Dermacoccaceae</taxon>
        <taxon>Calidifontibacter</taxon>
    </lineage>
</organism>
<dbReference type="PROSITE" id="PS00075">
    <property type="entry name" value="DHFR_1"/>
    <property type="match status" value="1"/>
</dbReference>
<keyword evidence="7" id="KW-0521">NADP</keyword>
<dbReference type="EC" id="1.5.1.3" evidence="4"/>
<protein>
    <recommendedName>
        <fullName evidence="4">dihydrofolate reductase</fullName>
        <ecNumber evidence="4">1.5.1.3</ecNumber>
    </recommendedName>
</protein>
<keyword evidence="14" id="KW-1185">Reference proteome</keyword>
<evidence type="ECO:0000256" key="10">
    <source>
        <dbReference type="RuleBase" id="RU004474"/>
    </source>
</evidence>
<dbReference type="PANTHER" id="PTHR48069:SF3">
    <property type="entry name" value="DIHYDROFOLATE REDUCTASE"/>
    <property type="match status" value="1"/>
</dbReference>
<comment type="pathway">
    <text evidence="1">Cofactor biosynthesis; tetrahydrofolate biosynthesis; 5,6,7,8-tetrahydrofolate from 7,8-dihydrofolate: step 1/1.</text>
</comment>
<evidence type="ECO:0000256" key="5">
    <source>
        <dbReference type="ARBA" id="ARBA00022563"/>
    </source>
</evidence>
<dbReference type="InterPro" id="IPR017925">
    <property type="entry name" value="DHFR_CS"/>
</dbReference>
<reference evidence="13 14" key="1">
    <citation type="submission" date="2018-08" db="EMBL/GenBank/DDBJ databases">
        <title>Sequencing the genomes of 1000 actinobacteria strains.</title>
        <authorList>
            <person name="Klenk H.-P."/>
        </authorList>
    </citation>
    <scope>NUCLEOTIDE SEQUENCE [LARGE SCALE GENOMIC DNA]</scope>
    <source>
        <strain evidence="13 14">DSM 22967</strain>
    </source>
</reference>
<dbReference type="AlphaFoldDB" id="A0A3D9UQ56"/>
<dbReference type="GO" id="GO:0046654">
    <property type="term" value="P:tetrahydrofolate biosynthetic process"/>
    <property type="evidence" value="ECO:0007669"/>
    <property type="project" value="UniProtKB-UniPathway"/>
</dbReference>
<proteinExistence type="inferred from homology"/>
<name>A0A3D9UQ56_9MICO</name>
<evidence type="ECO:0000256" key="7">
    <source>
        <dbReference type="ARBA" id="ARBA00022857"/>
    </source>
</evidence>
<dbReference type="SUPFAM" id="SSF53597">
    <property type="entry name" value="Dihydrofolate reductase-like"/>
    <property type="match status" value="1"/>
</dbReference>
<dbReference type="InterPro" id="IPR020476">
    <property type="entry name" value="Nudix_hydrolase"/>
</dbReference>
<dbReference type="Pfam" id="PF00293">
    <property type="entry name" value="NUDIX"/>
    <property type="match status" value="1"/>
</dbReference>
<dbReference type="PROSITE" id="PS51330">
    <property type="entry name" value="DHFR_2"/>
    <property type="match status" value="1"/>
</dbReference>
<keyword evidence="8" id="KW-0560">Oxidoreductase</keyword>
<evidence type="ECO:0000256" key="4">
    <source>
        <dbReference type="ARBA" id="ARBA00012856"/>
    </source>
</evidence>
<accession>A0A3D9UQ56</accession>
<dbReference type="GO" id="GO:0006730">
    <property type="term" value="P:one-carbon metabolic process"/>
    <property type="evidence" value="ECO:0007669"/>
    <property type="project" value="UniProtKB-KW"/>
</dbReference>
<dbReference type="Pfam" id="PF00186">
    <property type="entry name" value="DHFR_1"/>
    <property type="match status" value="1"/>
</dbReference>
<feature type="domain" description="DHFR" evidence="11">
    <location>
        <begin position="2"/>
        <end position="163"/>
    </location>
</feature>
<dbReference type="Gene3D" id="3.90.79.10">
    <property type="entry name" value="Nucleoside Triphosphate Pyrophosphohydrolase"/>
    <property type="match status" value="1"/>
</dbReference>
<dbReference type="EMBL" id="QTUA01000001">
    <property type="protein sequence ID" value="REF31598.1"/>
    <property type="molecule type" value="Genomic_DNA"/>
</dbReference>
<keyword evidence="6 9" id="KW-0378">Hydrolase</keyword>
<comment type="similarity">
    <text evidence="2 9">Belongs to the Nudix hydrolase family.</text>
</comment>
<dbReference type="PROSITE" id="PS00893">
    <property type="entry name" value="NUDIX_BOX"/>
    <property type="match status" value="1"/>
</dbReference>
<evidence type="ECO:0000256" key="8">
    <source>
        <dbReference type="ARBA" id="ARBA00023002"/>
    </source>
</evidence>
<dbReference type="Gene3D" id="3.40.430.10">
    <property type="entry name" value="Dihydrofolate Reductase, subunit A"/>
    <property type="match status" value="1"/>
</dbReference>
<dbReference type="PROSITE" id="PS51462">
    <property type="entry name" value="NUDIX"/>
    <property type="match status" value="1"/>
</dbReference>
<keyword evidence="5" id="KW-0554">One-carbon metabolism</keyword>
<dbReference type="PANTHER" id="PTHR48069">
    <property type="entry name" value="DIHYDROFOLATE REDUCTASE"/>
    <property type="match status" value="1"/>
</dbReference>
<dbReference type="InterPro" id="IPR015797">
    <property type="entry name" value="NUDIX_hydrolase-like_dom_sf"/>
</dbReference>
<dbReference type="InterPro" id="IPR000086">
    <property type="entry name" value="NUDIX_hydrolase_dom"/>
</dbReference>
<dbReference type="GO" id="GO:0046655">
    <property type="term" value="P:folic acid metabolic process"/>
    <property type="evidence" value="ECO:0007669"/>
    <property type="project" value="TreeGrafter"/>
</dbReference>